<dbReference type="Proteomes" id="UP000034750">
    <property type="component" value="Unassembled WGS sequence"/>
</dbReference>
<dbReference type="PROSITE" id="PS00198">
    <property type="entry name" value="4FE4S_FER_1"/>
    <property type="match status" value="1"/>
</dbReference>
<gene>
    <name evidence="6" type="ORF">AAX18_07950</name>
</gene>
<comment type="caution">
    <text evidence="6">The sequence shown here is derived from an EMBL/GenBank/DDBJ whole genome shotgun (WGS) entry which is preliminary data.</text>
</comment>
<dbReference type="GO" id="GO:0046872">
    <property type="term" value="F:metal ion binding"/>
    <property type="evidence" value="ECO:0007669"/>
    <property type="project" value="UniProtKB-KW"/>
</dbReference>
<evidence type="ECO:0000313" key="7">
    <source>
        <dbReference type="Proteomes" id="UP000034750"/>
    </source>
</evidence>
<evidence type="ECO:0000313" key="6">
    <source>
        <dbReference type="EMBL" id="KKZ58001.1"/>
    </source>
</evidence>
<feature type="domain" description="4Fe-4S ferredoxin-type" evidence="5">
    <location>
        <begin position="73"/>
        <end position="102"/>
    </location>
</feature>
<feature type="domain" description="4Fe-4S ferredoxin-type" evidence="5">
    <location>
        <begin position="2"/>
        <end position="34"/>
    </location>
</feature>
<keyword evidence="3" id="KW-0408">Iron</keyword>
<proteinExistence type="predicted"/>
<organism evidence="6 7">
    <name type="scientific">Haemophilus haemolyticus</name>
    <dbReference type="NCBI Taxonomy" id="726"/>
    <lineage>
        <taxon>Bacteria</taxon>
        <taxon>Pseudomonadati</taxon>
        <taxon>Pseudomonadota</taxon>
        <taxon>Gammaproteobacteria</taxon>
        <taxon>Pasteurellales</taxon>
        <taxon>Pasteurellaceae</taxon>
        <taxon>Haemophilus</taxon>
    </lineage>
</organism>
<dbReference type="PANTHER" id="PTHR42859">
    <property type="entry name" value="OXIDOREDUCTASE"/>
    <property type="match status" value="1"/>
</dbReference>
<keyword evidence="4" id="KW-0411">Iron-sulfur</keyword>
<accession>A0A0M3G5J0</accession>
<dbReference type="PROSITE" id="PS51379">
    <property type="entry name" value="4FE4S_FER_2"/>
    <property type="match status" value="2"/>
</dbReference>
<dbReference type="SUPFAM" id="SSF54862">
    <property type="entry name" value="4Fe-4S ferredoxins"/>
    <property type="match status" value="1"/>
</dbReference>
<reference evidence="6 7" key="1">
    <citation type="submission" date="2015-05" db="EMBL/GenBank/DDBJ databases">
        <title>Comparative analyses of the lipooligosaccharides from nottypeable Haemophilus influenzae and Haemophilus haemolyticus.</title>
        <authorList>
            <person name="Post D.M.B."/>
            <person name="Ketterer M.R."/>
            <person name="Coffin J.E."/>
            <person name="Reinders L.M."/>
            <person name="Munson R.S.Jr."/>
            <person name="Bair T.B."/>
            <person name="Murphy T.F."/>
            <person name="Foster E."/>
            <person name="Gibson B.W."/>
            <person name="Apicella M.A."/>
        </authorList>
    </citation>
    <scope>NUCLEOTIDE SEQUENCE [LARGE SCALE GENOMIC DNA]</scope>
    <source>
        <strain evidence="6 7">11P18</strain>
    </source>
</reference>
<keyword evidence="1" id="KW-0004">4Fe-4S</keyword>
<evidence type="ECO:0000256" key="2">
    <source>
        <dbReference type="ARBA" id="ARBA00022723"/>
    </source>
</evidence>
<dbReference type="Gene3D" id="3.30.70.20">
    <property type="match status" value="2"/>
</dbReference>
<keyword evidence="2" id="KW-0479">Metal-binding</keyword>
<dbReference type="AlphaFoldDB" id="A0A0M3G5J0"/>
<sequence>MNRFVIGDPKDCIGCNTCMAACSEVHKAFGLQSFPRLQVMRNDDITVPILCRHCDDSPCATVCPVHAIKHENDTIQLNEGLCIGCKLCAIACPFGAITQHGSAPLDAPNHYDSFSFTDAVKRDIRTAPNNTDVHNMLAWEPGVKAIAVKCDLCYFREDGPACIQTCPTKTLFLISDESIEQANRKKREMAMVGSPVVPR</sequence>
<dbReference type="RefSeq" id="WP_005626073.1">
    <property type="nucleotide sequence ID" value="NZ_CP031238.1"/>
</dbReference>
<evidence type="ECO:0000256" key="4">
    <source>
        <dbReference type="ARBA" id="ARBA00023014"/>
    </source>
</evidence>
<dbReference type="PATRIC" id="fig|726.54.peg.1583"/>
<dbReference type="PANTHER" id="PTHR42859:SF16">
    <property type="entry name" value="FORMATE HYDROGENLYASE SUBUNIT 2-RELATED"/>
    <property type="match status" value="1"/>
</dbReference>
<dbReference type="CDD" id="cd10554">
    <property type="entry name" value="HycB_like"/>
    <property type="match status" value="1"/>
</dbReference>
<evidence type="ECO:0000256" key="1">
    <source>
        <dbReference type="ARBA" id="ARBA00022485"/>
    </source>
</evidence>
<dbReference type="InterPro" id="IPR050294">
    <property type="entry name" value="RnfB_subfamily"/>
</dbReference>
<protein>
    <submittedName>
        <fullName evidence="6">Electron transporter</fullName>
    </submittedName>
</protein>
<evidence type="ECO:0000256" key="3">
    <source>
        <dbReference type="ARBA" id="ARBA00023004"/>
    </source>
</evidence>
<dbReference type="InterPro" id="IPR017896">
    <property type="entry name" value="4Fe4S_Fe-S-bd"/>
</dbReference>
<dbReference type="InterPro" id="IPR017900">
    <property type="entry name" value="4Fe4S_Fe_S_CS"/>
</dbReference>
<evidence type="ECO:0000259" key="5">
    <source>
        <dbReference type="PROSITE" id="PS51379"/>
    </source>
</evidence>
<dbReference type="EMBL" id="LCTK01000036">
    <property type="protein sequence ID" value="KKZ58001.1"/>
    <property type="molecule type" value="Genomic_DNA"/>
</dbReference>
<name>A0A0M3G5J0_HAEHA</name>
<dbReference type="Pfam" id="PF00037">
    <property type="entry name" value="Fer4"/>
    <property type="match status" value="1"/>
</dbReference>
<dbReference type="GO" id="GO:0051539">
    <property type="term" value="F:4 iron, 4 sulfur cluster binding"/>
    <property type="evidence" value="ECO:0007669"/>
    <property type="project" value="UniProtKB-KW"/>
</dbReference>